<dbReference type="EMBL" id="JAPQKH010000002">
    <property type="protein sequence ID" value="KAJ5113289.1"/>
    <property type="molecule type" value="Genomic_DNA"/>
</dbReference>
<reference evidence="3" key="1">
    <citation type="submission" date="2022-11" db="EMBL/GenBank/DDBJ databases">
        <authorList>
            <person name="Petersen C."/>
        </authorList>
    </citation>
    <scope>NUCLEOTIDE SEQUENCE</scope>
    <source>
        <strain evidence="3">IBT 30069</strain>
    </source>
</reference>
<evidence type="ECO:0000313" key="3">
    <source>
        <dbReference type="EMBL" id="KAJ5113289.1"/>
    </source>
</evidence>
<dbReference type="InterPro" id="IPR011009">
    <property type="entry name" value="Kinase-like_dom_sf"/>
</dbReference>
<organism evidence="3 4">
    <name type="scientific">Penicillium angulare</name>
    <dbReference type="NCBI Taxonomy" id="116970"/>
    <lineage>
        <taxon>Eukaryota</taxon>
        <taxon>Fungi</taxon>
        <taxon>Dikarya</taxon>
        <taxon>Ascomycota</taxon>
        <taxon>Pezizomycotina</taxon>
        <taxon>Eurotiomycetes</taxon>
        <taxon>Eurotiomycetidae</taxon>
        <taxon>Eurotiales</taxon>
        <taxon>Aspergillaceae</taxon>
        <taxon>Penicillium</taxon>
    </lineage>
</organism>
<protein>
    <recommendedName>
        <fullName evidence="2">Protein kinase domain-containing protein</fullName>
    </recommendedName>
</protein>
<dbReference type="AlphaFoldDB" id="A0A9W9G6X8"/>
<gene>
    <name evidence="3" type="ORF">N7456_001823</name>
</gene>
<dbReference type="PANTHER" id="PTHR37542">
    <property type="entry name" value="HELO DOMAIN-CONTAINING PROTEIN-RELATED"/>
    <property type="match status" value="1"/>
</dbReference>
<dbReference type="Pfam" id="PF14479">
    <property type="entry name" value="HeLo"/>
    <property type="match status" value="1"/>
</dbReference>
<dbReference type="GO" id="GO:0005524">
    <property type="term" value="F:ATP binding"/>
    <property type="evidence" value="ECO:0007669"/>
    <property type="project" value="InterPro"/>
</dbReference>
<feature type="domain" description="Protein kinase" evidence="2">
    <location>
        <begin position="222"/>
        <end position="541"/>
    </location>
</feature>
<dbReference type="Pfam" id="PF24476">
    <property type="entry name" value="DUF7580"/>
    <property type="match status" value="1"/>
</dbReference>
<evidence type="ECO:0000313" key="4">
    <source>
        <dbReference type="Proteomes" id="UP001149165"/>
    </source>
</evidence>
<dbReference type="InterPro" id="IPR000719">
    <property type="entry name" value="Prot_kinase_dom"/>
</dbReference>
<dbReference type="SUPFAM" id="SSF56112">
    <property type="entry name" value="Protein kinase-like (PK-like)"/>
    <property type="match status" value="1"/>
</dbReference>
<accession>A0A9W9G6X8</accession>
<dbReference type="PANTHER" id="PTHR37542:SF1">
    <property type="entry name" value="PRION-INHIBITION AND PROPAGATION HELO DOMAIN-CONTAINING PROTEIN"/>
    <property type="match status" value="1"/>
</dbReference>
<feature type="signal peptide" evidence="1">
    <location>
        <begin position="1"/>
        <end position="20"/>
    </location>
</feature>
<comment type="caution">
    <text evidence="3">The sequence shown here is derived from an EMBL/GenBank/DDBJ whole genome shotgun (WGS) entry which is preliminary data.</text>
</comment>
<proteinExistence type="predicted"/>
<reference evidence="3" key="2">
    <citation type="journal article" date="2023" name="IMA Fungus">
        <title>Comparative genomic study of the Penicillium genus elucidates a diverse pangenome and 15 lateral gene transfer events.</title>
        <authorList>
            <person name="Petersen C."/>
            <person name="Sorensen T."/>
            <person name="Nielsen M.R."/>
            <person name="Sondergaard T.E."/>
            <person name="Sorensen J.L."/>
            <person name="Fitzpatrick D.A."/>
            <person name="Frisvad J.C."/>
            <person name="Nielsen K.L."/>
        </authorList>
    </citation>
    <scope>NUCLEOTIDE SEQUENCE</scope>
    <source>
        <strain evidence="3">IBT 30069</strain>
    </source>
</reference>
<sequence length="541" mass="61896">MEVAGLVLSVVALFSSCLEGYQLVSDVKNSEHDSAILLCRLQIEEKRLMIWGRTVGLAEETCRIPIQDIDIIVTVLTEINSITQDAAVMKKRYGASPEPSSGIVVSNTSVEYIQSSPVYRDIRHRIDEKLHSQGQSLKTGLRWVFDRKNFEKLVVDLRELNNGLYALLEGAHRLSSLSRFNEICLLSSASDDVNRLAVIRDASSTSYEGLSRTVDQRMHFFNLESSTIEAPRLGTLIPVNKLDWVRSESLRGIARFEEEMVLVEWRGYADENYDGQLVLTILEQRIAELSVLLGRKPKPDGFQVMDCIGYCHDEPKQRFGLVYNLPTLEDDEPPEIMSLYDLIHPQTDAERVFPSLNDRFLLSRILANSLLQLHTTSWLHRNLRSSHVLFVKSGKSMDWLQYPYLSGFGYSRLNNPKVVSLPVRPEDEEMAYQHPDLTDDPRVGYRREFDAYSLGIILTEIGFWRPIFKFRKSGYSANRNHRRLLEYQLTGHLAHRMGQHFEQAAKLLLTGKAYGESTVEGEQLIEFSRNIVAQLDIQNLR</sequence>
<dbReference type="InterPro" id="IPR038305">
    <property type="entry name" value="HeLo_sf"/>
</dbReference>
<dbReference type="Proteomes" id="UP001149165">
    <property type="component" value="Unassembled WGS sequence"/>
</dbReference>
<evidence type="ECO:0000256" key="1">
    <source>
        <dbReference type="SAM" id="SignalP"/>
    </source>
</evidence>
<keyword evidence="4" id="KW-1185">Reference proteome</keyword>
<dbReference type="OrthoDB" id="1911848at2759"/>
<feature type="chain" id="PRO_5040774378" description="Protein kinase domain-containing protein" evidence="1">
    <location>
        <begin position="21"/>
        <end position="541"/>
    </location>
</feature>
<evidence type="ECO:0000259" key="2">
    <source>
        <dbReference type="PROSITE" id="PS50011"/>
    </source>
</evidence>
<name>A0A9W9G6X8_9EURO</name>
<dbReference type="InterPro" id="IPR029498">
    <property type="entry name" value="HeLo_dom"/>
</dbReference>
<dbReference type="PROSITE" id="PS50011">
    <property type="entry name" value="PROTEIN_KINASE_DOM"/>
    <property type="match status" value="1"/>
</dbReference>
<dbReference type="InterPro" id="IPR056002">
    <property type="entry name" value="DUF7580"/>
</dbReference>
<dbReference type="Gene3D" id="1.10.510.10">
    <property type="entry name" value="Transferase(Phosphotransferase) domain 1"/>
    <property type="match status" value="1"/>
</dbReference>
<dbReference type="Gene3D" id="1.20.120.1020">
    <property type="entry name" value="Prion-inhibition and propagation, HeLo domain"/>
    <property type="match status" value="1"/>
</dbReference>
<keyword evidence="1" id="KW-0732">Signal</keyword>
<dbReference type="GO" id="GO:0004672">
    <property type="term" value="F:protein kinase activity"/>
    <property type="evidence" value="ECO:0007669"/>
    <property type="project" value="InterPro"/>
</dbReference>